<feature type="compositionally biased region" description="Polar residues" evidence="1">
    <location>
        <begin position="61"/>
        <end position="86"/>
    </location>
</feature>
<accession>A0ABU2JES3</accession>
<organism evidence="2 3">
    <name type="scientific">Jatrophihabitans lederbergiae</name>
    <dbReference type="NCBI Taxonomy" id="3075547"/>
    <lineage>
        <taxon>Bacteria</taxon>
        <taxon>Bacillati</taxon>
        <taxon>Actinomycetota</taxon>
        <taxon>Actinomycetes</taxon>
        <taxon>Jatrophihabitantales</taxon>
        <taxon>Jatrophihabitantaceae</taxon>
        <taxon>Jatrophihabitans</taxon>
    </lineage>
</organism>
<evidence type="ECO:0000256" key="1">
    <source>
        <dbReference type="SAM" id="MobiDB-lite"/>
    </source>
</evidence>
<sequence length="96" mass="9661">MTPTRCPTAKGTDSITSSHGQMYVAASAPAAGNVGAALYQVHLVGGVAKLSAAPFYDSSTASVANTGSSHGQSNNQALADPDSSTVVPCREPALRR</sequence>
<name>A0ABU2JES3_9ACTN</name>
<feature type="region of interest" description="Disordered" evidence="1">
    <location>
        <begin position="61"/>
        <end position="96"/>
    </location>
</feature>
<reference evidence="3" key="1">
    <citation type="submission" date="2023-07" db="EMBL/GenBank/DDBJ databases">
        <title>30 novel species of actinomycetes from the DSMZ collection.</title>
        <authorList>
            <person name="Nouioui I."/>
        </authorList>
    </citation>
    <scope>NUCLEOTIDE SEQUENCE [LARGE SCALE GENOMIC DNA]</scope>
    <source>
        <strain evidence="3">DSM 44399</strain>
    </source>
</reference>
<protein>
    <submittedName>
        <fullName evidence="2">Uncharacterized protein</fullName>
    </submittedName>
</protein>
<comment type="caution">
    <text evidence="2">The sequence shown here is derived from an EMBL/GenBank/DDBJ whole genome shotgun (WGS) entry which is preliminary data.</text>
</comment>
<evidence type="ECO:0000313" key="3">
    <source>
        <dbReference type="Proteomes" id="UP001183176"/>
    </source>
</evidence>
<evidence type="ECO:0000313" key="2">
    <source>
        <dbReference type="EMBL" id="MDT0263500.1"/>
    </source>
</evidence>
<dbReference type="Proteomes" id="UP001183176">
    <property type="component" value="Unassembled WGS sequence"/>
</dbReference>
<dbReference type="RefSeq" id="WP_311424646.1">
    <property type="nucleotide sequence ID" value="NZ_JAVREH010000041.1"/>
</dbReference>
<keyword evidence="3" id="KW-1185">Reference proteome</keyword>
<proteinExistence type="predicted"/>
<gene>
    <name evidence="2" type="ORF">RM423_19130</name>
</gene>
<dbReference type="EMBL" id="JAVREH010000041">
    <property type="protein sequence ID" value="MDT0263500.1"/>
    <property type="molecule type" value="Genomic_DNA"/>
</dbReference>